<reference evidence="1 2" key="1">
    <citation type="submission" date="2020-07" db="EMBL/GenBank/DDBJ databases">
        <title>Genomic Encyclopedia of Type Strains, Phase IV (KMG-V): Genome sequencing to study the core and pangenomes of soil and plant-associated prokaryotes.</title>
        <authorList>
            <person name="Whitman W."/>
        </authorList>
    </citation>
    <scope>NUCLEOTIDE SEQUENCE [LARGE SCALE GENOMIC DNA]</scope>
    <source>
        <strain evidence="1 2">M8UP22</strain>
    </source>
</reference>
<dbReference type="AlphaFoldDB" id="A0A852VQH3"/>
<sequence>MNFQDLHELLRLELLRRIDRGLLTGTRLAQQAGFQQAHISNFLNRKRALSLEGLDRVLASQKLSIEHILPLDLNASASAPAATENSDPIETIPVVSPSAAMDDARILPASIIETIQVSASRLQDNRARPSTKYANWQRFLAIRADAQQSAAMDPLLSPGAIAVLDRHYNSLAPYRAHQPTLYAVRTGAALLLRFVDFDEGRLILRPYSRDFPVQLLPLASHETPADYLVGRVCLIFSEL</sequence>
<dbReference type="Proteomes" id="UP000564385">
    <property type="component" value="Unassembled WGS sequence"/>
</dbReference>
<dbReference type="SUPFAM" id="SSF47413">
    <property type="entry name" value="lambda repressor-like DNA-binding domains"/>
    <property type="match status" value="1"/>
</dbReference>
<dbReference type="EMBL" id="JACCCU010000003">
    <property type="protein sequence ID" value="NYF91816.1"/>
    <property type="molecule type" value="Genomic_DNA"/>
</dbReference>
<evidence type="ECO:0000313" key="2">
    <source>
        <dbReference type="Proteomes" id="UP000564385"/>
    </source>
</evidence>
<gene>
    <name evidence="1" type="ORF">HDF08_003935</name>
</gene>
<dbReference type="GO" id="GO:0003677">
    <property type="term" value="F:DNA binding"/>
    <property type="evidence" value="ECO:0007669"/>
    <property type="project" value="InterPro"/>
</dbReference>
<name>A0A852VQH3_9BACT</name>
<organism evidence="1 2">
    <name type="scientific">Tunturiibacter lichenicola</name>
    <dbReference type="NCBI Taxonomy" id="2051959"/>
    <lineage>
        <taxon>Bacteria</taxon>
        <taxon>Pseudomonadati</taxon>
        <taxon>Acidobacteriota</taxon>
        <taxon>Terriglobia</taxon>
        <taxon>Terriglobales</taxon>
        <taxon>Acidobacteriaceae</taxon>
        <taxon>Tunturiibacter</taxon>
    </lineage>
</organism>
<proteinExistence type="predicted"/>
<dbReference type="InterPro" id="IPR010982">
    <property type="entry name" value="Lambda_DNA-bd_dom_sf"/>
</dbReference>
<protein>
    <submittedName>
        <fullName evidence="1">Plasmid maintenance system antidote protein VapI</fullName>
    </submittedName>
</protein>
<evidence type="ECO:0000313" key="1">
    <source>
        <dbReference type="EMBL" id="NYF91816.1"/>
    </source>
</evidence>
<comment type="caution">
    <text evidence="1">The sequence shown here is derived from an EMBL/GenBank/DDBJ whole genome shotgun (WGS) entry which is preliminary data.</text>
</comment>
<accession>A0A852VQH3</accession>